<proteinExistence type="predicted"/>
<organism evidence="1 2">
    <name type="scientific">Limosilactobacillus panis</name>
    <dbReference type="NCBI Taxonomy" id="47493"/>
    <lineage>
        <taxon>Bacteria</taxon>
        <taxon>Bacillati</taxon>
        <taxon>Bacillota</taxon>
        <taxon>Bacilli</taxon>
        <taxon>Lactobacillales</taxon>
        <taxon>Lactobacillaceae</taxon>
        <taxon>Limosilactobacillus</taxon>
    </lineage>
</organism>
<dbReference type="Proteomes" id="UP001529423">
    <property type="component" value="Unassembled WGS sequence"/>
</dbReference>
<name>A0ABT7VK61_9LACO</name>
<evidence type="ECO:0000313" key="2">
    <source>
        <dbReference type="Proteomes" id="UP001529423"/>
    </source>
</evidence>
<comment type="caution">
    <text evidence="1">The sequence shown here is derived from an EMBL/GenBank/DDBJ whole genome shotgun (WGS) entry which is preliminary data.</text>
</comment>
<sequence>MSLAYVMFRDKNVRRNAEQSAAVFPSISPNYTKLAVVRRTAEMKNLGVYQLSGTVRSVGTYCEYTNRFFENVSPSLDGLLFHQLVLAGGYPQGTAPYNDWIYSRAGINLGPGEQCEWQFAMCEFSQQADFYRTGRAQFNHPQISFTPMVAVGQPQLVTITSSQPIVKVTIKDGPKARLTTVDVTDQLAGGQLKLTAQQPGEHQLIVQFADDSEDMVVYNVMSSVQETLHDRVAYLGKHSYAGATGAHPYSFAPLSNQGESLGKLNFILQECLLDDQIPDRDRQVQQVEASAVNYVRPKLFVGGDFFKPAKLYGDFYRVMDLEYITHLFYLLSKCPAHSLRLNSPADYLKWARSLMSA</sequence>
<reference evidence="1 2" key="2">
    <citation type="submission" date="2023-06" db="EMBL/GenBank/DDBJ databases">
        <title>Identification and characterization of horizontal gene transfer across gut microbiota members of farm animals based on homology search.</title>
        <authorList>
            <person name="Schwarzerova J."/>
            <person name="Nykrynova M."/>
            <person name="Jureckova K."/>
            <person name="Cejkova D."/>
            <person name="Rychlik I."/>
        </authorList>
    </citation>
    <scope>NUCLEOTIDE SEQUENCE [LARGE SCALE GENOMIC DNA]</scope>
    <source>
        <strain evidence="1 2">105_WCHN</strain>
    </source>
</reference>
<reference evidence="1 2" key="3">
    <citation type="submission" date="2023-06" db="EMBL/GenBank/DDBJ databases">
        <authorList>
            <person name="Zeman M."/>
            <person name="Kubasova T."/>
            <person name="Jahodarova E."/>
            <person name="Nykrynova M."/>
            <person name="Rychlik I."/>
        </authorList>
    </citation>
    <scope>NUCLEOTIDE SEQUENCE [LARGE SCALE GENOMIC DNA]</scope>
    <source>
        <strain evidence="1 2">105_WCHN</strain>
    </source>
</reference>
<accession>A0ABT7VK61</accession>
<protein>
    <submittedName>
        <fullName evidence="1">Uncharacterized protein</fullName>
    </submittedName>
</protein>
<gene>
    <name evidence="1" type="ORF">QUW46_00810</name>
</gene>
<dbReference type="EMBL" id="JAUDEO010000003">
    <property type="protein sequence ID" value="MDM8333127.1"/>
    <property type="molecule type" value="Genomic_DNA"/>
</dbReference>
<dbReference type="RefSeq" id="WP_289558723.1">
    <property type="nucleotide sequence ID" value="NZ_JAUDEO010000003.1"/>
</dbReference>
<evidence type="ECO:0000313" key="1">
    <source>
        <dbReference type="EMBL" id="MDM8333127.1"/>
    </source>
</evidence>
<reference evidence="2" key="1">
    <citation type="submission" date="2023-06" db="EMBL/GenBank/DDBJ databases">
        <title>Identification and characterization of horizontal gene transfer across gut microbiota members of farm animals based on homology search.</title>
        <authorList>
            <person name="Zeman M."/>
            <person name="Kubasova T."/>
            <person name="Jahodarova E."/>
            <person name="Nykrynova M."/>
            <person name="Rychlik I."/>
        </authorList>
    </citation>
    <scope>NUCLEOTIDE SEQUENCE [LARGE SCALE GENOMIC DNA]</scope>
    <source>
        <strain evidence="2">105_WCHN</strain>
    </source>
</reference>
<keyword evidence="2" id="KW-1185">Reference proteome</keyword>